<evidence type="ECO:0000256" key="4">
    <source>
        <dbReference type="ARBA" id="ARBA00022737"/>
    </source>
</evidence>
<keyword evidence="15" id="KW-1185">Reference proteome</keyword>
<dbReference type="FunFam" id="3.30.160.60:FF:000965">
    <property type="entry name" value="Neurotrophin receptor-interacting factor homolog"/>
    <property type="match status" value="1"/>
</dbReference>
<evidence type="ECO:0000256" key="9">
    <source>
        <dbReference type="ARBA" id="ARBA00023163"/>
    </source>
</evidence>
<dbReference type="Proteomes" id="UP000261560">
    <property type="component" value="Unplaced"/>
</dbReference>
<evidence type="ECO:0000256" key="3">
    <source>
        <dbReference type="ARBA" id="ARBA00022723"/>
    </source>
</evidence>
<dbReference type="FunFam" id="3.30.160.60:FF:001485">
    <property type="entry name" value="Krueppel-related zinc finger protein"/>
    <property type="match status" value="1"/>
</dbReference>
<evidence type="ECO:0000256" key="8">
    <source>
        <dbReference type="ARBA" id="ARBA00023125"/>
    </source>
</evidence>
<dbReference type="InterPro" id="IPR050636">
    <property type="entry name" value="C2H2-ZF_domain-containing"/>
</dbReference>
<comment type="similarity">
    <text evidence="2">Belongs to the krueppel C2H2-type zinc-finger protein family.</text>
</comment>
<dbReference type="SMART" id="SM00355">
    <property type="entry name" value="ZnF_C2H2"/>
    <property type="match status" value="5"/>
</dbReference>
<dbReference type="GeneTree" id="ENSGT00940000154446"/>
<keyword evidence="5 11" id="KW-0863">Zinc-finger</keyword>
<feature type="domain" description="C2H2-type" evidence="13">
    <location>
        <begin position="362"/>
        <end position="389"/>
    </location>
</feature>
<accession>A0A3B3BH87</accession>
<evidence type="ECO:0000256" key="2">
    <source>
        <dbReference type="ARBA" id="ARBA00006991"/>
    </source>
</evidence>
<dbReference type="Gene3D" id="3.30.160.60">
    <property type="entry name" value="Classic Zinc Finger"/>
    <property type="match status" value="4"/>
</dbReference>
<dbReference type="PANTHER" id="PTHR47772">
    <property type="entry name" value="ZINC FINGER PROTEIN 200"/>
    <property type="match status" value="1"/>
</dbReference>
<evidence type="ECO:0000313" key="15">
    <source>
        <dbReference type="Proteomes" id="UP000261560"/>
    </source>
</evidence>
<feature type="domain" description="C2H2-type" evidence="13">
    <location>
        <begin position="334"/>
        <end position="361"/>
    </location>
</feature>
<name>A0A3B3BH87_ORYME</name>
<evidence type="ECO:0000256" key="12">
    <source>
        <dbReference type="SAM" id="Coils"/>
    </source>
</evidence>
<organism evidence="14 15">
    <name type="scientific">Oryzias melastigma</name>
    <name type="common">Marine medaka</name>
    <dbReference type="NCBI Taxonomy" id="30732"/>
    <lineage>
        <taxon>Eukaryota</taxon>
        <taxon>Metazoa</taxon>
        <taxon>Chordata</taxon>
        <taxon>Craniata</taxon>
        <taxon>Vertebrata</taxon>
        <taxon>Euteleostomi</taxon>
        <taxon>Actinopterygii</taxon>
        <taxon>Neopterygii</taxon>
        <taxon>Teleostei</taxon>
        <taxon>Neoteleostei</taxon>
        <taxon>Acanthomorphata</taxon>
        <taxon>Ovalentaria</taxon>
        <taxon>Atherinomorphae</taxon>
        <taxon>Beloniformes</taxon>
        <taxon>Adrianichthyidae</taxon>
        <taxon>Oryziinae</taxon>
        <taxon>Oryzias</taxon>
    </lineage>
</organism>
<evidence type="ECO:0000313" key="14">
    <source>
        <dbReference type="Ensembl" id="ENSOMEP00000004936.1"/>
    </source>
</evidence>
<dbReference type="GO" id="GO:0008270">
    <property type="term" value="F:zinc ion binding"/>
    <property type="evidence" value="ECO:0007669"/>
    <property type="project" value="UniProtKB-KW"/>
</dbReference>
<keyword evidence="10" id="KW-0539">Nucleus</keyword>
<dbReference type="GO" id="GO:0003677">
    <property type="term" value="F:DNA binding"/>
    <property type="evidence" value="ECO:0007669"/>
    <property type="project" value="UniProtKB-KW"/>
</dbReference>
<keyword evidence="12" id="KW-0175">Coiled coil</keyword>
<evidence type="ECO:0000259" key="13">
    <source>
        <dbReference type="PROSITE" id="PS50157"/>
    </source>
</evidence>
<evidence type="ECO:0000256" key="1">
    <source>
        <dbReference type="ARBA" id="ARBA00004123"/>
    </source>
</evidence>
<keyword evidence="4" id="KW-0677">Repeat</keyword>
<dbReference type="GO" id="GO:0005634">
    <property type="term" value="C:nucleus"/>
    <property type="evidence" value="ECO:0007669"/>
    <property type="project" value="UniProtKB-SubCell"/>
</dbReference>
<dbReference type="STRING" id="30732.ENSOMEP00000004936"/>
<proteinExistence type="inferred from homology"/>
<dbReference type="PROSITE" id="PS50157">
    <property type="entry name" value="ZINC_FINGER_C2H2_2"/>
    <property type="match status" value="4"/>
</dbReference>
<reference evidence="14" key="1">
    <citation type="submission" date="2025-08" db="UniProtKB">
        <authorList>
            <consortium name="Ensembl"/>
        </authorList>
    </citation>
    <scope>IDENTIFICATION</scope>
</reference>
<keyword evidence="8" id="KW-0238">DNA-binding</keyword>
<evidence type="ECO:0000256" key="10">
    <source>
        <dbReference type="ARBA" id="ARBA00023242"/>
    </source>
</evidence>
<dbReference type="Pfam" id="PF12874">
    <property type="entry name" value="zf-met"/>
    <property type="match status" value="1"/>
</dbReference>
<keyword evidence="9" id="KW-0804">Transcription</keyword>
<feature type="coiled-coil region" evidence="12">
    <location>
        <begin position="41"/>
        <end position="75"/>
    </location>
</feature>
<dbReference type="PANTHER" id="PTHR47772:SF7">
    <property type="entry name" value="ZINC FINGER PROTEIN 160"/>
    <property type="match status" value="1"/>
</dbReference>
<dbReference type="AlphaFoldDB" id="A0A3B3BH87"/>
<reference evidence="14" key="2">
    <citation type="submission" date="2025-09" db="UniProtKB">
        <authorList>
            <consortium name="Ensembl"/>
        </authorList>
    </citation>
    <scope>IDENTIFICATION</scope>
</reference>
<evidence type="ECO:0000256" key="11">
    <source>
        <dbReference type="PROSITE-ProRule" id="PRU00042"/>
    </source>
</evidence>
<keyword evidence="3" id="KW-0479">Metal-binding</keyword>
<dbReference type="RefSeq" id="XP_024128272.1">
    <property type="nucleotide sequence ID" value="XM_024272504.2"/>
</dbReference>
<keyword evidence="6" id="KW-0862">Zinc</keyword>
<dbReference type="KEGG" id="oml:112146607"/>
<dbReference type="InterPro" id="IPR036236">
    <property type="entry name" value="Znf_C2H2_sf"/>
</dbReference>
<feature type="domain" description="C2H2-type" evidence="13">
    <location>
        <begin position="278"/>
        <end position="300"/>
    </location>
</feature>
<dbReference type="GeneID" id="112146607"/>
<evidence type="ECO:0000256" key="6">
    <source>
        <dbReference type="ARBA" id="ARBA00022833"/>
    </source>
</evidence>
<dbReference type="GO" id="GO:0042802">
    <property type="term" value="F:identical protein binding"/>
    <property type="evidence" value="ECO:0007669"/>
    <property type="project" value="UniProtKB-ARBA"/>
</dbReference>
<sequence length="427" mass="48041">MACRVSFQTRLSSIMETMAKSALSQVSQLVDEDSAEIKMELSRLLSANSALTDKINSLECELTEAKSDSSKLIRACRSVGIQTDCYREEDVNCDSEHVAIDGIFGNDWCTNLWKDRVPCSLQRCEGSPQSFDESETLEADHITSHENKAQDYMQNVATCFPQQMHHAEEQNTGISEEPEQLSVDYSVDDSGLSFDQGREQVGVGPEEAAVQLLPLNNSEDTFSAHIIPIEVEEEEEEEDDDDDVQFVQETQQVPVENTSDDAGVLSVQTTKMSKTVKFSCKICCRTFFHKGSLTRHMKSHKSNVCNVCKQHFTHKNQLDSHRCVRPHLSQTLTSSCNICGKTFANPSALRIHYVVHTGEKPHKCIFCGKRFTQKGNLKCHVRIHTGERPFSCNKCGRTFTQKVNLNHHLMAHLNRQVAENDSDSEDD</sequence>
<dbReference type="InterPro" id="IPR013087">
    <property type="entry name" value="Znf_C2H2_type"/>
</dbReference>
<dbReference type="PaxDb" id="30732-ENSOMEP00000004936"/>
<dbReference type="SUPFAM" id="SSF57667">
    <property type="entry name" value="beta-beta-alpha zinc fingers"/>
    <property type="match status" value="3"/>
</dbReference>
<dbReference type="OrthoDB" id="8922241at2759"/>
<comment type="subcellular location">
    <subcellularLocation>
        <location evidence="1">Nucleus</location>
    </subcellularLocation>
</comment>
<protein>
    <submittedName>
        <fullName evidence="14">Zinc finger protein 888-like</fullName>
    </submittedName>
</protein>
<keyword evidence="7" id="KW-0805">Transcription regulation</keyword>
<feature type="domain" description="C2H2-type" evidence="13">
    <location>
        <begin position="390"/>
        <end position="417"/>
    </location>
</feature>
<dbReference type="PROSITE" id="PS00028">
    <property type="entry name" value="ZINC_FINGER_C2H2_1"/>
    <property type="match status" value="4"/>
</dbReference>
<dbReference type="Pfam" id="PF00096">
    <property type="entry name" value="zf-C2H2"/>
    <property type="match status" value="2"/>
</dbReference>
<evidence type="ECO:0000256" key="7">
    <source>
        <dbReference type="ARBA" id="ARBA00023015"/>
    </source>
</evidence>
<evidence type="ECO:0000256" key="5">
    <source>
        <dbReference type="ARBA" id="ARBA00022771"/>
    </source>
</evidence>
<dbReference type="Ensembl" id="ENSOMET00000008324.1">
    <property type="protein sequence ID" value="ENSOMEP00000004936.1"/>
    <property type="gene ID" value="ENSOMEG00000005928.1"/>
</dbReference>
<dbReference type="FunFam" id="3.30.160.60:FF:000508">
    <property type="entry name" value="Myeloid zinc finger 1"/>
    <property type="match status" value="1"/>
</dbReference>